<evidence type="ECO:0000313" key="2">
    <source>
        <dbReference type="Proteomes" id="UP000299102"/>
    </source>
</evidence>
<comment type="caution">
    <text evidence="1">The sequence shown here is derived from an EMBL/GenBank/DDBJ whole genome shotgun (WGS) entry which is preliminary data.</text>
</comment>
<organism evidence="1 2">
    <name type="scientific">Eumeta variegata</name>
    <name type="common">Bagworm moth</name>
    <name type="synonym">Eumeta japonica</name>
    <dbReference type="NCBI Taxonomy" id="151549"/>
    <lineage>
        <taxon>Eukaryota</taxon>
        <taxon>Metazoa</taxon>
        <taxon>Ecdysozoa</taxon>
        <taxon>Arthropoda</taxon>
        <taxon>Hexapoda</taxon>
        <taxon>Insecta</taxon>
        <taxon>Pterygota</taxon>
        <taxon>Neoptera</taxon>
        <taxon>Endopterygota</taxon>
        <taxon>Lepidoptera</taxon>
        <taxon>Glossata</taxon>
        <taxon>Ditrysia</taxon>
        <taxon>Tineoidea</taxon>
        <taxon>Psychidae</taxon>
        <taxon>Oiketicinae</taxon>
        <taxon>Eumeta</taxon>
    </lineage>
</organism>
<dbReference type="Proteomes" id="UP000299102">
    <property type="component" value="Unassembled WGS sequence"/>
</dbReference>
<name>A0A4C1TMK1_EUMVA</name>
<accession>A0A4C1TMK1</accession>
<reference evidence="1 2" key="1">
    <citation type="journal article" date="2019" name="Commun. Biol.">
        <title>The bagworm genome reveals a unique fibroin gene that provides high tensile strength.</title>
        <authorList>
            <person name="Kono N."/>
            <person name="Nakamura H."/>
            <person name="Ohtoshi R."/>
            <person name="Tomita M."/>
            <person name="Numata K."/>
            <person name="Arakawa K."/>
        </authorList>
    </citation>
    <scope>NUCLEOTIDE SEQUENCE [LARGE SCALE GENOMIC DNA]</scope>
</reference>
<dbReference type="EMBL" id="BGZK01000072">
    <property type="protein sequence ID" value="GBP15486.1"/>
    <property type="molecule type" value="Genomic_DNA"/>
</dbReference>
<keyword evidence="2" id="KW-1185">Reference proteome</keyword>
<proteinExistence type="predicted"/>
<dbReference type="AlphaFoldDB" id="A0A4C1TMK1"/>
<sequence length="164" mass="18182">MQTNVKTSMESCRDKVCIKENNALYLSICLFVRGIIGTAEQITMRFSLEGKAAIIPERWNPIAVNCEGVSPLAIGRLTGVELNDLSKSRGAITERARQPVILLLRVTFKSARRPWPCGGRCAPAPSRLDVQLCLSVCVNIRSRRIRDPGIEDTPDVCPKYLRNG</sequence>
<evidence type="ECO:0000313" key="1">
    <source>
        <dbReference type="EMBL" id="GBP15486.1"/>
    </source>
</evidence>
<protein>
    <submittedName>
        <fullName evidence="1">Uncharacterized protein</fullName>
    </submittedName>
</protein>
<gene>
    <name evidence="1" type="ORF">EVAR_9269_1</name>
</gene>